<evidence type="ECO:0000313" key="9">
    <source>
        <dbReference type="EMBL" id="KAK2096789.1"/>
    </source>
</evidence>
<dbReference type="InterPro" id="IPR001245">
    <property type="entry name" value="Ser-Thr/Tyr_kinase_cat_dom"/>
</dbReference>
<keyword evidence="6 9" id="KW-0675">Receptor</keyword>
<name>A0ABQ9UJ10_SAGOE</name>
<dbReference type="PANTHER" id="PTHR46877:SF15">
    <property type="entry name" value="EPHRIN TYPE-B RECEPTOR 6"/>
    <property type="match status" value="1"/>
</dbReference>
<organism evidence="9 10">
    <name type="scientific">Saguinus oedipus</name>
    <name type="common">Cotton-top tamarin</name>
    <name type="synonym">Oedipomidas oedipus</name>
    <dbReference type="NCBI Taxonomy" id="9490"/>
    <lineage>
        <taxon>Eukaryota</taxon>
        <taxon>Metazoa</taxon>
        <taxon>Chordata</taxon>
        <taxon>Craniata</taxon>
        <taxon>Vertebrata</taxon>
        <taxon>Euteleostomi</taxon>
        <taxon>Mammalia</taxon>
        <taxon>Eutheria</taxon>
        <taxon>Euarchontoglires</taxon>
        <taxon>Primates</taxon>
        <taxon>Haplorrhini</taxon>
        <taxon>Platyrrhini</taxon>
        <taxon>Cebidae</taxon>
        <taxon>Callitrichinae</taxon>
        <taxon>Saguinus</taxon>
    </lineage>
</organism>
<comment type="caution">
    <text evidence="9">The sequence shown here is derived from an EMBL/GenBank/DDBJ whole genome shotgun (WGS) entry which is preliminary data.</text>
</comment>
<dbReference type="InterPro" id="IPR001660">
    <property type="entry name" value="SAM"/>
</dbReference>
<keyword evidence="5" id="KW-0472">Membrane</keyword>
<keyword evidence="4" id="KW-0067">ATP-binding</keyword>
<dbReference type="PROSITE" id="PS50011">
    <property type="entry name" value="PROTEIN_KINASE_DOM"/>
    <property type="match status" value="1"/>
</dbReference>
<dbReference type="SUPFAM" id="SSF47769">
    <property type="entry name" value="SAM/Pointed domain"/>
    <property type="match status" value="1"/>
</dbReference>
<keyword evidence="10" id="KW-1185">Reference proteome</keyword>
<dbReference type="Pfam" id="PF07647">
    <property type="entry name" value="SAM_2"/>
    <property type="match status" value="1"/>
</dbReference>
<evidence type="ECO:0000256" key="1">
    <source>
        <dbReference type="ARBA" id="ARBA00004167"/>
    </source>
</evidence>
<protein>
    <submittedName>
        <fullName evidence="9">Ephrin type-B receptor 6</fullName>
    </submittedName>
</protein>
<dbReference type="PROSITE" id="PS50105">
    <property type="entry name" value="SAM_DOMAIN"/>
    <property type="match status" value="1"/>
</dbReference>
<evidence type="ECO:0000256" key="5">
    <source>
        <dbReference type="ARBA" id="ARBA00023136"/>
    </source>
</evidence>
<evidence type="ECO:0000259" key="7">
    <source>
        <dbReference type="PROSITE" id="PS50011"/>
    </source>
</evidence>
<gene>
    <name evidence="9" type="primary">EPHB6_3</name>
    <name evidence="9" type="ORF">P7K49_025823</name>
</gene>
<comment type="subcellular location">
    <subcellularLocation>
        <location evidence="1">Membrane</location>
        <topology evidence="1">Single-pass membrane protein</topology>
    </subcellularLocation>
</comment>
<dbReference type="InterPro" id="IPR013761">
    <property type="entry name" value="SAM/pointed_sf"/>
</dbReference>
<feature type="domain" description="Protein kinase" evidence="7">
    <location>
        <begin position="98"/>
        <end position="347"/>
    </location>
</feature>
<dbReference type="PRINTS" id="PR00109">
    <property type="entry name" value="TYRKINASE"/>
</dbReference>
<dbReference type="InterPro" id="IPR011009">
    <property type="entry name" value="Kinase-like_dom_sf"/>
</dbReference>
<dbReference type="Gene3D" id="3.30.200.20">
    <property type="entry name" value="Phosphorylase Kinase, domain 1"/>
    <property type="match status" value="1"/>
</dbReference>
<dbReference type="PANTHER" id="PTHR46877">
    <property type="entry name" value="EPH RECEPTOR A5"/>
    <property type="match status" value="1"/>
</dbReference>
<dbReference type="Gene3D" id="1.10.510.10">
    <property type="entry name" value="Transferase(Phosphotransferase) domain 1"/>
    <property type="match status" value="1"/>
</dbReference>
<evidence type="ECO:0000256" key="3">
    <source>
        <dbReference type="ARBA" id="ARBA00022741"/>
    </source>
</evidence>
<dbReference type="InterPro" id="IPR027936">
    <property type="entry name" value="Eph_TM"/>
</dbReference>
<feature type="domain" description="SAM" evidence="8">
    <location>
        <begin position="384"/>
        <end position="440"/>
    </location>
</feature>
<evidence type="ECO:0000256" key="2">
    <source>
        <dbReference type="ARBA" id="ARBA00022729"/>
    </source>
</evidence>
<accession>A0ABQ9UJ10</accession>
<keyword evidence="3" id="KW-0547">Nucleotide-binding</keyword>
<keyword evidence="2" id="KW-0732">Signal</keyword>
<reference evidence="9 10" key="1">
    <citation type="submission" date="2023-05" db="EMBL/GenBank/DDBJ databases">
        <title>B98-5 Cell Line De Novo Hybrid Assembly: An Optical Mapping Approach.</title>
        <authorList>
            <person name="Kananen K."/>
            <person name="Auerbach J.A."/>
            <person name="Kautto E."/>
            <person name="Blachly J.S."/>
        </authorList>
    </citation>
    <scope>NUCLEOTIDE SEQUENCE [LARGE SCALE GENOMIC DNA]</scope>
    <source>
        <strain evidence="9">B95-8</strain>
        <tissue evidence="9">Cell line</tissue>
    </source>
</reference>
<dbReference type="InterPro" id="IPR050449">
    <property type="entry name" value="Ephrin_rcpt_TKs"/>
</dbReference>
<evidence type="ECO:0000256" key="4">
    <source>
        <dbReference type="ARBA" id="ARBA00022840"/>
    </source>
</evidence>
<dbReference type="Gene3D" id="1.10.150.50">
    <property type="entry name" value="Transcription Factor, Ets-1"/>
    <property type="match status" value="1"/>
</dbReference>
<dbReference type="Proteomes" id="UP001266305">
    <property type="component" value="Unassembled WGS sequence"/>
</dbReference>
<dbReference type="Pfam" id="PF14575">
    <property type="entry name" value="EphA2_TM"/>
    <property type="match status" value="1"/>
</dbReference>
<dbReference type="Pfam" id="PF07714">
    <property type="entry name" value="PK_Tyr_Ser-Thr"/>
    <property type="match status" value="1"/>
</dbReference>
<evidence type="ECO:0000313" key="10">
    <source>
        <dbReference type="Proteomes" id="UP001266305"/>
    </source>
</evidence>
<evidence type="ECO:0000259" key="8">
    <source>
        <dbReference type="PROSITE" id="PS50105"/>
    </source>
</evidence>
<dbReference type="InterPro" id="IPR000719">
    <property type="entry name" value="Prot_kinase_dom"/>
</dbReference>
<dbReference type="EMBL" id="JASSZA010000012">
    <property type="protein sequence ID" value="KAK2096789.1"/>
    <property type="molecule type" value="Genomic_DNA"/>
</dbReference>
<evidence type="ECO:0000256" key="6">
    <source>
        <dbReference type="ARBA" id="ARBA00023170"/>
    </source>
</evidence>
<dbReference type="SUPFAM" id="SSF56112">
    <property type="entry name" value="Protein kinase-like (PK-like)"/>
    <property type="match status" value="1"/>
</dbReference>
<dbReference type="SMART" id="SM00454">
    <property type="entry name" value="SAM"/>
    <property type="match status" value="1"/>
</dbReference>
<proteinExistence type="predicted"/>
<sequence>MSGVCRQCCLAPHAHNTLHTPPGLGVKYYIDPSTYEDPCQAIRELAREVDPAYIKIEEVIGTGTEGARQGSEQQDSLVASPVQSPIKTWQDTVSLDPHPQPTFILPGSFGEVRRGRLQPRGRREQAVAIQALWAGGAESLQMTFLGRAAVLGQFQHPNILRLEGVVTKSRPLMVLTEFMELGPLDSFLRQREGQFSSLQLVAMQRGVAAAMQYLSSFAFVHRSLSAHSVLVNSHLVCKVARLGHSPQGPSCLLRWAAPEVIAHGKHTTSSDVWSFGILMWEVMSYGERPYWDMSEQEVLNAIEQEFRLPPPPGCPPGLHLLMLDTWQKDRAQRPHFDQLVAAFDKMIRKPDTLQAGGDPGERPSQALLTPVALDFPCLDSPQAWLSAIGLECYQDNFSKFGLCTFNDVAQLSLEDLPALGITLAGHQKKLLHHVQLLQQHLRQQGSVEV</sequence>